<feature type="region of interest" description="Disordered" evidence="1">
    <location>
        <begin position="251"/>
        <end position="278"/>
    </location>
</feature>
<dbReference type="EMBL" id="CP144102">
    <property type="protein sequence ID" value="WWC89007.1"/>
    <property type="molecule type" value="Genomic_DNA"/>
</dbReference>
<dbReference type="PANTHER" id="PTHR12217:SF4">
    <property type="entry name" value="EUKARYOTIC TRANSLATION INITIATION FACTOR 2D"/>
    <property type="match status" value="1"/>
</dbReference>
<organism evidence="3 4">
    <name type="scientific">Kwoniella dendrophila CBS 6074</name>
    <dbReference type="NCBI Taxonomy" id="1295534"/>
    <lineage>
        <taxon>Eukaryota</taxon>
        <taxon>Fungi</taxon>
        <taxon>Dikarya</taxon>
        <taxon>Basidiomycota</taxon>
        <taxon>Agaricomycotina</taxon>
        <taxon>Tremellomycetes</taxon>
        <taxon>Tremellales</taxon>
        <taxon>Cryptococcaceae</taxon>
        <taxon>Kwoniella</taxon>
    </lineage>
</organism>
<dbReference type="GO" id="GO:0003743">
    <property type="term" value="F:translation initiation factor activity"/>
    <property type="evidence" value="ECO:0007669"/>
    <property type="project" value="InterPro"/>
</dbReference>
<proteinExistence type="predicted"/>
<accession>A0AAX4JWL5</accession>
<evidence type="ECO:0000313" key="4">
    <source>
        <dbReference type="Proteomes" id="UP001355207"/>
    </source>
</evidence>
<evidence type="ECO:0000259" key="2">
    <source>
        <dbReference type="PROSITE" id="PS50296"/>
    </source>
</evidence>
<dbReference type="Gene3D" id="3.10.400.20">
    <property type="match status" value="1"/>
</dbReference>
<dbReference type="GeneID" id="91094594"/>
<dbReference type="Gene3D" id="3.30.780.10">
    <property type="entry name" value="SUI1-like domain"/>
    <property type="match status" value="1"/>
</dbReference>
<dbReference type="InterPro" id="IPR001950">
    <property type="entry name" value="SUI1"/>
</dbReference>
<dbReference type="InterPro" id="IPR036877">
    <property type="entry name" value="SUI1_dom_sf"/>
</dbReference>
<gene>
    <name evidence="3" type="ORF">L201_003924</name>
</gene>
<dbReference type="InterPro" id="IPR039759">
    <property type="entry name" value="eIF2D_SUI1"/>
</dbReference>
<dbReference type="Pfam" id="PF01253">
    <property type="entry name" value="SUI1"/>
    <property type="match status" value="1"/>
</dbReference>
<feature type="domain" description="SUI1" evidence="2">
    <location>
        <begin position="559"/>
        <end position="635"/>
    </location>
</feature>
<dbReference type="PANTHER" id="PTHR12217">
    <property type="entry name" value="EUKARYOTIC TRANSLATION INITIATION FACTOR 2D"/>
    <property type="match status" value="1"/>
</dbReference>
<feature type="compositionally biased region" description="Polar residues" evidence="1">
    <location>
        <begin position="426"/>
        <end position="447"/>
    </location>
</feature>
<dbReference type="InterPro" id="IPR057429">
    <property type="entry name" value="WH_eIF2D"/>
</dbReference>
<dbReference type="RefSeq" id="XP_066075770.1">
    <property type="nucleotide sequence ID" value="XM_066219673.1"/>
</dbReference>
<evidence type="ECO:0000313" key="3">
    <source>
        <dbReference type="EMBL" id="WWC89007.1"/>
    </source>
</evidence>
<feature type="region of interest" description="Disordered" evidence="1">
    <location>
        <begin position="412"/>
        <end position="448"/>
    </location>
</feature>
<feature type="compositionally biased region" description="Basic and acidic residues" evidence="1">
    <location>
        <begin position="412"/>
        <end position="425"/>
    </location>
</feature>
<dbReference type="Proteomes" id="UP001355207">
    <property type="component" value="Chromosome 5"/>
</dbReference>
<dbReference type="SUPFAM" id="SSF55159">
    <property type="entry name" value="eIF1-like"/>
    <property type="match status" value="1"/>
</dbReference>
<dbReference type="SUPFAM" id="SSF47592">
    <property type="entry name" value="SWIB/MDM2 domain"/>
    <property type="match status" value="1"/>
</dbReference>
<dbReference type="PROSITE" id="PS50296">
    <property type="entry name" value="SUI1"/>
    <property type="match status" value="1"/>
</dbReference>
<evidence type="ECO:0000256" key="1">
    <source>
        <dbReference type="SAM" id="MobiDB-lite"/>
    </source>
</evidence>
<sequence length="651" mass="71320">MFKKPLAHQSNATPLRSSVRRQLLNSIFEQYPSLLGKDHSGDKDKFENGDYNVNGETTEGISEKDLGKIILPEGVRIANFETSVGIEGTFWLTPDGNPLWMTFGRNSKEYIPTLYLLSLPIPNPPIPLIQLHNPIPPPLLTGAPLFIPAVRNLSKSWLIPDLKEGDLVSFVTSPNNSIENVNYIGVGRIVTKGGTKQALENRINNLTNDNGEKEEGKFCDILCIIDDHLWELGSKPTLPSFQLPIPVKALAPPPAEAQSDPPNSSSSSSNPTEPPQIQNLTINEKAGPSQSISSPEALSSTEVSTLLSVSLHQALFSGSLQQSIFPLPASLLYSSHVLPNRPAYIPKDKRDEIVIAKSEWKKLTKWMKEVSKEGLLKIKESKGEVIVQSYDPQHPSLQNHAGFTTIAEEEAKAAKKAAREAKQDGEANNVNKGQAASGSGNTVTANKGKSKEMVIEELWKPSGAATSFWDAAGVDKTILHPPSDMKTYIDGYLAKHSLIHPTDHRYVLLDEELGRAVGVKKPEPGQKMSRDEVMKKLKSGISWSVVLDGVVKKGNLQPITMTVKTRQGRKTVTHIYGLETFNIDIDAFAEEMRKICAGSASVQPLQGSSPKLNLQEILVQGSQVKLVTEALLAKGIPKKWMKESEDSKKKK</sequence>
<protein>
    <recommendedName>
        <fullName evidence="2">SUI1 domain-containing protein</fullName>
    </recommendedName>
</protein>
<name>A0AAX4JWL5_9TREE</name>
<dbReference type="FunFam" id="3.30.780.10:FF:000008">
    <property type="entry name" value="eukaryotic translation initiation factor 2D"/>
    <property type="match status" value="1"/>
</dbReference>
<dbReference type="CDD" id="cd11608">
    <property type="entry name" value="eIF2D_C"/>
    <property type="match status" value="1"/>
</dbReference>
<dbReference type="InterPro" id="IPR036885">
    <property type="entry name" value="SWIB_MDM2_dom_sf"/>
</dbReference>
<dbReference type="InterPro" id="IPR039757">
    <property type="entry name" value="EIF2D"/>
</dbReference>
<reference evidence="3 4" key="1">
    <citation type="submission" date="2024-01" db="EMBL/GenBank/DDBJ databases">
        <title>Comparative genomics of Cryptococcus and Kwoniella reveals pathogenesis evolution and contrasting modes of karyotype evolution via chromosome fusion or intercentromeric recombination.</title>
        <authorList>
            <person name="Coelho M.A."/>
            <person name="David-Palma M."/>
            <person name="Shea T."/>
            <person name="Bowers K."/>
            <person name="McGinley-Smith S."/>
            <person name="Mohammad A.W."/>
            <person name="Gnirke A."/>
            <person name="Yurkov A.M."/>
            <person name="Nowrousian M."/>
            <person name="Sun S."/>
            <person name="Cuomo C.A."/>
            <person name="Heitman J."/>
        </authorList>
    </citation>
    <scope>NUCLEOTIDE SEQUENCE [LARGE SCALE GENOMIC DNA]</scope>
    <source>
        <strain evidence="3 4">CBS 6074</strain>
    </source>
</reference>
<dbReference type="AlphaFoldDB" id="A0AAX4JWL5"/>
<dbReference type="GO" id="GO:0001731">
    <property type="term" value="P:formation of translation preinitiation complex"/>
    <property type="evidence" value="ECO:0007669"/>
    <property type="project" value="InterPro"/>
</dbReference>
<dbReference type="Pfam" id="PF25304">
    <property type="entry name" value="WHD_eIF2D"/>
    <property type="match status" value="1"/>
</dbReference>
<keyword evidence="4" id="KW-1185">Reference proteome</keyword>
<feature type="compositionally biased region" description="Low complexity" evidence="1">
    <location>
        <begin position="259"/>
        <end position="271"/>
    </location>
</feature>